<feature type="compositionally biased region" description="Polar residues" evidence="1">
    <location>
        <begin position="80"/>
        <end position="117"/>
    </location>
</feature>
<gene>
    <name evidence="2" type="ORF">LOD99_493</name>
</gene>
<dbReference type="GO" id="GO:0003723">
    <property type="term" value="F:RNA binding"/>
    <property type="evidence" value="ECO:0007669"/>
    <property type="project" value="TreeGrafter"/>
</dbReference>
<feature type="region of interest" description="Disordered" evidence="1">
    <location>
        <begin position="1335"/>
        <end position="1382"/>
    </location>
</feature>
<evidence type="ECO:0000313" key="2">
    <source>
        <dbReference type="EMBL" id="KAI6657749.1"/>
    </source>
</evidence>
<dbReference type="PANTHER" id="PTHR23185:SF0">
    <property type="entry name" value="PROTEIN VIRILIZER HOMOLOG"/>
    <property type="match status" value="1"/>
</dbReference>
<accession>A0AAV7K9F1</accession>
<name>A0AAV7K9F1_9METZ</name>
<dbReference type="Proteomes" id="UP001165289">
    <property type="component" value="Unassembled WGS sequence"/>
</dbReference>
<reference evidence="2 3" key="1">
    <citation type="journal article" date="2023" name="BMC Biol.">
        <title>The compact genome of the sponge Oopsacas minuta (Hexactinellida) is lacking key metazoan core genes.</title>
        <authorList>
            <person name="Santini S."/>
            <person name="Schenkelaars Q."/>
            <person name="Jourda C."/>
            <person name="Duchesne M."/>
            <person name="Belahbib H."/>
            <person name="Rocher C."/>
            <person name="Selva M."/>
            <person name="Riesgo A."/>
            <person name="Vervoort M."/>
            <person name="Leys S.P."/>
            <person name="Kodjabachian L."/>
            <person name="Le Bivic A."/>
            <person name="Borchiellini C."/>
            <person name="Claverie J.M."/>
            <person name="Renard E."/>
        </authorList>
    </citation>
    <scope>NUCLEOTIDE SEQUENCE [LARGE SCALE GENOMIC DNA]</scope>
    <source>
        <strain evidence="2">SPO-2</strain>
    </source>
</reference>
<keyword evidence="3" id="KW-1185">Reference proteome</keyword>
<feature type="compositionally biased region" description="Polar residues" evidence="1">
    <location>
        <begin position="1353"/>
        <end position="1366"/>
    </location>
</feature>
<dbReference type="EMBL" id="JAKMXF010000111">
    <property type="protein sequence ID" value="KAI6657749.1"/>
    <property type="molecule type" value="Genomic_DNA"/>
</dbReference>
<feature type="region of interest" description="Disordered" evidence="1">
    <location>
        <begin position="668"/>
        <end position="693"/>
    </location>
</feature>
<organism evidence="2 3">
    <name type="scientific">Oopsacas minuta</name>
    <dbReference type="NCBI Taxonomy" id="111878"/>
    <lineage>
        <taxon>Eukaryota</taxon>
        <taxon>Metazoa</taxon>
        <taxon>Porifera</taxon>
        <taxon>Hexactinellida</taxon>
        <taxon>Hexasterophora</taxon>
        <taxon>Lyssacinosida</taxon>
        <taxon>Leucopsacidae</taxon>
        <taxon>Oopsacas</taxon>
    </lineage>
</organism>
<protein>
    <submittedName>
        <fullName evidence="2">Uncharacterized protein</fullName>
    </submittedName>
</protein>
<feature type="compositionally biased region" description="Basic and acidic residues" evidence="1">
    <location>
        <begin position="674"/>
        <end position="693"/>
    </location>
</feature>
<evidence type="ECO:0000313" key="3">
    <source>
        <dbReference type="Proteomes" id="UP001165289"/>
    </source>
</evidence>
<evidence type="ECO:0000256" key="1">
    <source>
        <dbReference type="SAM" id="MobiDB-lite"/>
    </source>
</evidence>
<sequence>MDVFIGTQTVNESADRLKTRNQFTFYQRFMKFLLRGGKKSLEFVTRDLVAKCHFYELLVALQGCVEEIISNYSNLTQEDSTSGVWPTTTSPRTVKESTTPFPSPVKGTNSQNSSANMTDKEVVSFKTEVTDKDDLDDVLWGGVEGGVKMEIETMDDSFTKELLEFQLEETDTKSQNKRIAYIEDSLAEKIISYLKKLSEQLEMCSDVLDTFPPTHQHTPYKETDPRSNLRYSLSNLVKLLRRRRFLESVLILLMCQNSQFSSKLFSSLRDVLFLLVRSQTGMLYMLEESDCINTMIRLLVPPDAPSHQIYLPIAEFSAESKCESCTPENLGYLIFYHLQVLQLVDEIRGLSLDLHKDGLIENNFLESECFRILHLLYTMTLAPLGKHTVVHVLSLEDNILPFLKIVDPPRDDRNNTYNIQNILSPSAQYVILLLKVLIHMSQSVDFVFRNLEQMVRLIDALKECEFGTLGVLHWIEIFKLFDKKDVPQEDKIGRVIKEIELSMDNFNLSHLVEIEPTLLTNIRILSHHLRGINKKDSTIALDSTITINYIVSSNGVYILTQLIHKITSILLPLWRHGLILKPSETFTLLSLTGNSVYILKLVLIELLSVEGMAYNNSLLLRSLFALYCLMTPQRAFLSDSACVRHIAVQVSGDIVDICAAYLTNKVMSPPPQEEDQKMDTETSEKDTSMTKEPQEIASPWSFLLKELFEFTLSAPQFFTGGTLLLSELLPIPLPVYIPEEVNSVVVMEYMKKMRGDWSCQLSAFTSECKTLIRSTAGTCCSELHTYVWKCACQIGDLSATLANAITNQLKELLCSQLEEDSLRKDLDKKLSGRSVYLLGTLAVVTQQASMKAAYLKCIKENFDALKILCDLITREPEICPHSGKLSILMILSSICNPYISLMVSTNESVLLNDYQVANGLPGHKELACIVSTLLRHVSMRNQSFSCLLLTLRTLANLSHHDQGMIHFHKYIVEEKTFRFFPVFENILVGLKLVDKSLLEDAIACVSLLIEFIGVLTISNFFQQDDKQSESSQSASSAPTVKKIYLPTHFINSELTQQKDYLQLVLDALIKESSLEQSGVEEFRNHILCLKNGLEVTNSDVVQNEALPEVRVENLEEQFDKRILFTVGHQFYFPEYWLPHCPYDQTQVHVDPVFLDLEKIAYETCSSYNLRDELNRLYHSSPSSVMDPNLARHMRMQSYLMSNTSDPQKKFGSITGSSLLSSSIIHKFQRRKQNTSRPPSLHVDDFVAREQASFPKQPSLIPRSPMTPFLISPIPGNLLSSHFPGRVPPGIPISTPVLATNPMIRSAWTTHIPPYPPALTSTLRPQSARIYPHHLDALHDTGPLNRSRFVRGDSIQSRSPSNFSAPRSRQRRDATKSCAKLLT</sequence>
<feature type="region of interest" description="Disordered" evidence="1">
    <location>
        <begin position="80"/>
        <end position="118"/>
    </location>
</feature>
<comment type="caution">
    <text evidence="2">The sequence shown here is derived from an EMBL/GenBank/DDBJ whole genome shotgun (WGS) entry which is preliminary data.</text>
</comment>
<proteinExistence type="predicted"/>
<dbReference type="PANTHER" id="PTHR23185">
    <property type="entry name" value="PROTEIN VIRILIZER HOMOLOG"/>
    <property type="match status" value="1"/>
</dbReference>
<dbReference type="GO" id="GO:0036396">
    <property type="term" value="C:RNA N6-methyladenosine methyltransferase complex"/>
    <property type="evidence" value="ECO:0007669"/>
    <property type="project" value="TreeGrafter"/>
</dbReference>
<dbReference type="InterPro" id="IPR026736">
    <property type="entry name" value="Virilizer"/>
</dbReference>